<dbReference type="AlphaFoldDB" id="A0A6J2XAB0"/>
<comment type="subcellular location">
    <subcellularLocation>
        <location evidence="1">Membrane</location>
        <topology evidence="1">Multi-pass membrane protein</topology>
    </subcellularLocation>
</comment>
<feature type="transmembrane region" description="Helical" evidence="6">
    <location>
        <begin position="191"/>
        <end position="213"/>
    </location>
</feature>
<keyword evidence="2 6" id="KW-0812">Transmembrane</keyword>
<keyword evidence="3 6" id="KW-1133">Transmembrane helix</keyword>
<organism evidence="7 8">
    <name type="scientific">Sitophilus oryzae</name>
    <name type="common">Rice weevil</name>
    <name type="synonym">Curculio oryzae</name>
    <dbReference type="NCBI Taxonomy" id="7048"/>
    <lineage>
        <taxon>Eukaryota</taxon>
        <taxon>Metazoa</taxon>
        <taxon>Ecdysozoa</taxon>
        <taxon>Arthropoda</taxon>
        <taxon>Hexapoda</taxon>
        <taxon>Insecta</taxon>
        <taxon>Pterygota</taxon>
        <taxon>Neoptera</taxon>
        <taxon>Endopterygota</taxon>
        <taxon>Coleoptera</taxon>
        <taxon>Polyphaga</taxon>
        <taxon>Cucujiformia</taxon>
        <taxon>Curculionidae</taxon>
        <taxon>Dryophthorinae</taxon>
        <taxon>Sitophilus</taxon>
    </lineage>
</organism>
<protein>
    <submittedName>
        <fullName evidence="8">Uncharacterized protein LOC115876511</fullName>
    </submittedName>
</protein>
<proteinExistence type="inferred from homology"/>
<dbReference type="InParanoid" id="A0A6J2XAB0"/>
<dbReference type="KEGG" id="soy:115876511"/>
<accession>A0A6J2XAB0</accession>
<feature type="transmembrane region" description="Helical" evidence="6">
    <location>
        <begin position="253"/>
        <end position="280"/>
    </location>
</feature>
<evidence type="ECO:0000256" key="1">
    <source>
        <dbReference type="ARBA" id="ARBA00004141"/>
    </source>
</evidence>
<gene>
    <name evidence="8" type="primary">LOC115876511</name>
</gene>
<evidence type="ECO:0000256" key="5">
    <source>
        <dbReference type="ARBA" id="ARBA00093776"/>
    </source>
</evidence>
<evidence type="ECO:0000313" key="7">
    <source>
        <dbReference type="Proteomes" id="UP000504635"/>
    </source>
</evidence>
<feature type="transmembrane region" description="Helical" evidence="6">
    <location>
        <begin position="148"/>
        <end position="171"/>
    </location>
</feature>
<comment type="similarity">
    <text evidence="5">Belongs to the TMEM179 family.</text>
</comment>
<dbReference type="OrthoDB" id="8173371at2759"/>
<evidence type="ECO:0000256" key="3">
    <source>
        <dbReference type="ARBA" id="ARBA00022989"/>
    </source>
</evidence>
<dbReference type="Proteomes" id="UP000504635">
    <property type="component" value="Unplaced"/>
</dbReference>
<evidence type="ECO:0000256" key="6">
    <source>
        <dbReference type="SAM" id="Phobius"/>
    </source>
</evidence>
<evidence type="ECO:0000256" key="4">
    <source>
        <dbReference type="ARBA" id="ARBA00023136"/>
    </source>
</evidence>
<reference evidence="8" key="1">
    <citation type="submission" date="2025-08" db="UniProtKB">
        <authorList>
            <consortium name="RefSeq"/>
        </authorList>
    </citation>
    <scope>IDENTIFICATION</scope>
    <source>
        <tissue evidence="8">Gonads</tissue>
    </source>
</reference>
<evidence type="ECO:0000256" key="2">
    <source>
        <dbReference type="ARBA" id="ARBA00022692"/>
    </source>
</evidence>
<dbReference type="InterPro" id="IPR059010">
    <property type="entry name" value="TMEM179-179B"/>
</dbReference>
<feature type="transmembrane region" description="Helical" evidence="6">
    <location>
        <begin position="22"/>
        <end position="41"/>
    </location>
</feature>
<sequence length="308" mass="34815">MRECKGNTLLFLGDRNVKKVSGIWKGLHITFYVAIAINAFISSMSAGNMFQTFKYNCILFCTDLVFERETIQSDFVNSTKSPSPELGFVDTTENALDLNITTVKPDDVEKETVIFKNDSHVYLKEDGAIVLVSAKIDVKKSRFASHSYCNYVLGVTLITFIFSAFCIIILAMCSKGGRGPTNNTLKKPQMMIYPILLSSILLGVINFIASLFLKKGIRQFCENFEMFSGEKRCNSLINNFTLHERQVNFYLPYFVLIHTFDLTIVFFGCQILVTLLRIAYAVDYQLYTLEAVVGEGSQLTQKEKEVSL</sequence>
<dbReference type="Pfam" id="PF26158">
    <property type="entry name" value="Claudin_TMEM179-179B"/>
    <property type="match status" value="1"/>
</dbReference>
<evidence type="ECO:0000313" key="8">
    <source>
        <dbReference type="RefSeq" id="XP_030748172.1"/>
    </source>
</evidence>
<dbReference type="GeneID" id="115876511"/>
<keyword evidence="7" id="KW-1185">Reference proteome</keyword>
<keyword evidence="4 6" id="KW-0472">Membrane</keyword>
<dbReference type="RefSeq" id="XP_030748172.1">
    <property type="nucleotide sequence ID" value="XM_030892312.1"/>
</dbReference>
<name>A0A6J2XAB0_SITOR</name>